<dbReference type="EMBL" id="MOEN01000039">
    <property type="protein sequence ID" value="OMH39908.1"/>
    <property type="molecule type" value="Genomic_DNA"/>
</dbReference>
<organism evidence="1 2">
    <name type="scientific">Desulfurobacterium indicum</name>
    <dbReference type="NCBI Taxonomy" id="1914305"/>
    <lineage>
        <taxon>Bacteria</taxon>
        <taxon>Pseudomonadati</taxon>
        <taxon>Aquificota</taxon>
        <taxon>Aquificia</taxon>
        <taxon>Desulfurobacteriales</taxon>
        <taxon>Desulfurobacteriaceae</taxon>
        <taxon>Desulfurobacterium</taxon>
    </lineage>
</organism>
<protein>
    <submittedName>
        <fullName evidence="1">Uncharacterized protein</fullName>
    </submittedName>
</protein>
<dbReference type="OrthoDB" id="280278at2"/>
<dbReference type="STRING" id="1914305.BLW93_08045"/>
<evidence type="ECO:0000313" key="1">
    <source>
        <dbReference type="EMBL" id="OMH39908.1"/>
    </source>
</evidence>
<dbReference type="Gene3D" id="2.20.28.30">
    <property type="entry name" value="RNA polymerase ii, chain L"/>
    <property type="match status" value="1"/>
</dbReference>
<dbReference type="Proteomes" id="UP000187408">
    <property type="component" value="Unassembled WGS sequence"/>
</dbReference>
<name>A0A1R1MJC1_9BACT</name>
<evidence type="ECO:0000313" key="2">
    <source>
        <dbReference type="Proteomes" id="UP000187408"/>
    </source>
</evidence>
<comment type="caution">
    <text evidence="1">The sequence shown here is derived from an EMBL/GenBank/DDBJ whole genome shotgun (WGS) entry which is preliminary data.</text>
</comment>
<reference evidence="1 2" key="1">
    <citation type="submission" date="2016-10" db="EMBL/GenBank/DDBJ databases">
        <title>Genome sequence of a sulfur-reducing bacterium Desulfurobacterium indicum K6013.</title>
        <authorList>
            <person name="Cao J."/>
            <person name="Shao Z."/>
            <person name="Alain K."/>
            <person name="Jebbar M."/>
        </authorList>
    </citation>
    <scope>NUCLEOTIDE SEQUENCE [LARGE SCALE GENOMIC DNA]</scope>
    <source>
        <strain evidence="1 2">K6013</strain>
    </source>
</reference>
<dbReference type="AlphaFoldDB" id="A0A1R1MJC1"/>
<sequence length="95" mass="10920">MNTPVRVFKCLDCGKEFEAPFGKPRWMLSCPSCGSENIVRVGTRTEEGREERLEDVAPGWWRRRGAGAGWGFRFRGGFRRGRGRGWGRGPGWCRW</sequence>
<gene>
    <name evidence="1" type="ORF">BLW93_08045</name>
</gene>
<proteinExistence type="predicted"/>
<dbReference type="RefSeq" id="WP_076713579.1">
    <property type="nucleotide sequence ID" value="NZ_MOEN01000039.1"/>
</dbReference>
<keyword evidence="2" id="KW-1185">Reference proteome</keyword>
<accession>A0A1R1MJC1</accession>